<reference evidence="1" key="1">
    <citation type="journal article" date="2015" name="Nature">
        <title>Complex archaea that bridge the gap between prokaryotes and eukaryotes.</title>
        <authorList>
            <person name="Spang A."/>
            <person name="Saw J.H."/>
            <person name="Jorgensen S.L."/>
            <person name="Zaremba-Niedzwiedzka K."/>
            <person name="Martijn J."/>
            <person name="Lind A.E."/>
            <person name="van Eijk R."/>
            <person name="Schleper C."/>
            <person name="Guy L."/>
            <person name="Ettema T.J."/>
        </authorList>
    </citation>
    <scope>NUCLEOTIDE SEQUENCE</scope>
</reference>
<accession>A0A0F9LDF6</accession>
<dbReference type="EMBL" id="LAZR01011338">
    <property type="protein sequence ID" value="KKM62250.1"/>
    <property type="molecule type" value="Genomic_DNA"/>
</dbReference>
<sequence>MGDDLYKDFLKHYSPQFGEIAVGMKFVTERQLNEALVEQVEDDFSNKPLIGYIFLKNGWMTLKQFSNVLDISFETYV</sequence>
<gene>
    <name evidence="1" type="ORF">LCGC14_1523570</name>
</gene>
<name>A0A0F9LDF6_9ZZZZ</name>
<protein>
    <submittedName>
        <fullName evidence="1">Uncharacterized protein</fullName>
    </submittedName>
</protein>
<comment type="caution">
    <text evidence="1">The sequence shown here is derived from an EMBL/GenBank/DDBJ whole genome shotgun (WGS) entry which is preliminary data.</text>
</comment>
<evidence type="ECO:0000313" key="1">
    <source>
        <dbReference type="EMBL" id="KKM62250.1"/>
    </source>
</evidence>
<proteinExistence type="predicted"/>
<organism evidence="1">
    <name type="scientific">marine sediment metagenome</name>
    <dbReference type="NCBI Taxonomy" id="412755"/>
    <lineage>
        <taxon>unclassified sequences</taxon>
        <taxon>metagenomes</taxon>
        <taxon>ecological metagenomes</taxon>
    </lineage>
</organism>
<dbReference type="AlphaFoldDB" id="A0A0F9LDF6"/>